<dbReference type="GO" id="GO:0005525">
    <property type="term" value="F:GTP binding"/>
    <property type="evidence" value="ECO:0007669"/>
    <property type="project" value="InterPro"/>
</dbReference>
<evidence type="ECO:0000313" key="4">
    <source>
        <dbReference type="Proteomes" id="UP000030651"/>
    </source>
</evidence>
<dbReference type="AlphaFoldDB" id="W3XBX1"/>
<accession>W3XBX1</accession>
<reference evidence="4" key="1">
    <citation type="journal article" date="2015" name="BMC Genomics">
        <title>Genomic and transcriptomic analysis of the endophytic fungus Pestalotiopsis fici reveals its lifestyle and high potential for synthesis of natural products.</title>
        <authorList>
            <person name="Wang X."/>
            <person name="Zhang X."/>
            <person name="Liu L."/>
            <person name="Xiang M."/>
            <person name="Wang W."/>
            <person name="Sun X."/>
            <person name="Che Y."/>
            <person name="Guo L."/>
            <person name="Liu G."/>
            <person name="Guo L."/>
            <person name="Wang C."/>
            <person name="Yin W.B."/>
            <person name="Stadler M."/>
            <person name="Zhang X."/>
            <person name="Liu X."/>
        </authorList>
    </citation>
    <scope>NUCLEOTIDE SEQUENCE [LARGE SCALE GENOMIC DNA]</scope>
    <source>
        <strain evidence="4">W106-1 / CGMCC3.15140</strain>
    </source>
</reference>
<gene>
    <name evidence="3" type="ORF">PFICI_05459</name>
</gene>
<evidence type="ECO:0000256" key="1">
    <source>
        <dbReference type="SAM" id="MobiDB-lite"/>
    </source>
</evidence>
<keyword evidence="4" id="KW-1185">Reference proteome</keyword>
<feature type="region of interest" description="Disordered" evidence="1">
    <location>
        <begin position="451"/>
        <end position="484"/>
    </location>
</feature>
<organism evidence="3 4">
    <name type="scientific">Pestalotiopsis fici (strain W106-1 / CGMCC3.15140)</name>
    <dbReference type="NCBI Taxonomy" id="1229662"/>
    <lineage>
        <taxon>Eukaryota</taxon>
        <taxon>Fungi</taxon>
        <taxon>Dikarya</taxon>
        <taxon>Ascomycota</taxon>
        <taxon>Pezizomycotina</taxon>
        <taxon>Sordariomycetes</taxon>
        <taxon>Xylariomycetidae</taxon>
        <taxon>Amphisphaeriales</taxon>
        <taxon>Sporocadaceae</taxon>
        <taxon>Pestalotiopsis</taxon>
    </lineage>
</organism>
<dbReference type="EMBL" id="KI912111">
    <property type="protein sequence ID" value="ETS83583.1"/>
    <property type="molecule type" value="Genomic_DNA"/>
</dbReference>
<name>W3XBX1_PESFW</name>
<dbReference type="HOGENOM" id="CLU_018003_1_1_1"/>
<dbReference type="KEGG" id="pfy:PFICI_05459"/>
<evidence type="ECO:0000313" key="3">
    <source>
        <dbReference type="EMBL" id="ETS83583.1"/>
    </source>
</evidence>
<dbReference type="CDD" id="cd00882">
    <property type="entry name" value="Ras_like_GTPase"/>
    <property type="match status" value="1"/>
</dbReference>
<dbReference type="OMA" id="MWNISER"/>
<evidence type="ECO:0000259" key="2">
    <source>
        <dbReference type="Pfam" id="PF01926"/>
    </source>
</evidence>
<dbReference type="InterPro" id="IPR027417">
    <property type="entry name" value="P-loop_NTPase"/>
</dbReference>
<dbReference type="OrthoDB" id="8954335at2759"/>
<dbReference type="SUPFAM" id="SSF52540">
    <property type="entry name" value="P-loop containing nucleoside triphosphate hydrolases"/>
    <property type="match status" value="1"/>
</dbReference>
<dbReference type="GeneID" id="19270472"/>
<dbReference type="InterPro" id="IPR006073">
    <property type="entry name" value="GTP-bd"/>
</dbReference>
<dbReference type="InParanoid" id="W3XBX1"/>
<protein>
    <recommendedName>
        <fullName evidence="2">G domain-containing protein</fullName>
    </recommendedName>
</protein>
<dbReference type="RefSeq" id="XP_007832231.1">
    <property type="nucleotide sequence ID" value="XM_007834040.1"/>
</dbReference>
<feature type="region of interest" description="Disordered" evidence="1">
    <location>
        <begin position="371"/>
        <end position="396"/>
    </location>
</feature>
<dbReference type="STRING" id="1229662.W3XBX1"/>
<proteinExistence type="predicted"/>
<feature type="compositionally biased region" description="Polar residues" evidence="1">
    <location>
        <begin position="372"/>
        <end position="393"/>
    </location>
</feature>
<dbReference type="Gene3D" id="3.40.50.300">
    <property type="entry name" value="P-loop containing nucleotide triphosphate hydrolases"/>
    <property type="match status" value="1"/>
</dbReference>
<dbReference type="Pfam" id="PF01926">
    <property type="entry name" value="MMR_HSR1"/>
    <property type="match status" value="1"/>
</dbReference>
<sequence>MNDNTPQDVLIMVTGLSGSGKSSFIQSLVADDNVEIGHDLLSCTSKVSFFPLQHHSGCRVFLVDTPGFDDTYKSDGEILQSLAFVLAQTYSQRLFVAGVIYTHPITTIRLGGRATRSLEILKRLCGEQAYSRIIFITTMWNISERDPNILRDAVKREKALSNSKVAWGALCDKGANVMRWKSMQNGSSMSIIDHVINTYWREGPIVLSLQQQLVDEGRILSKTDVGVAINQAIRNALASQHKEERELEVELQRGKYDVEDHENSRQALSKALETVEALLQSQKKLLADFRELAKQETPAYAEALKDIQTDDGKRSTLTKEGNDTAMLGQKTTPKVQEGSAKNRISNRLFSNSQETLINIADDEYGTRVSRKYGSSSSFNTGRASVKQTVTPSRSQERLKKRQVLQKNLVPLLEILVGIGIAGAGAAVPPMIGPGIAAVVAGISGLDFSRKKDKDGDDGILGRYKRQKNEKHADHDGDGLDFQDS</sequence>
<feature type="domain" description="G" evidence="2">
    <location>
        <begin position="11"/>
        <end position="72"/>
    </location>
</feature>
<dbReference type="Proteomes" id="UP000030651">
    <property type="component" value="Unassembled WGS sequence"/>
</dbReference>